<proteinExistence type="predicted"/>
<evidence type="ECO:0000313" key="3">
    <source>
        <dbReference type="Proteomes" id="UP001163096"/>
    </source>
</evidence>
<feature type="transmembrane region" description="Helical" evidence="1">
    <location>
        <begin position="102"/>
        <end position="122"/>
    </location>
</feature>
<dbReference type="KEGG" id="mou:OU421_11790"/>
<keyword evidence="1" id="KW-0472">Membrane</keyword>
<dbReference type="GeneID" id="76835794"/>
<feature type="transmembrane region" description="Helical" evidence="1">
    <location>
        <begin position="20"/>
        <end position="41"/>
    </location>
</feature>
<keyword evidence="3" id="KW-1185">Reference proteome</keyword>
<keyword evidence="1" id="KW-1133">Transmembrane helix</keyword>
<evidence type="ECO:0000256" key="1">
    <source>
        <dbReference type="SAM" id="Phobius"/>
    </source>
</evidence>
<accession>A0A9X9S3W9</accession>
<feature type="transmembrane region" description="Helical" evidence="1">
    <location>
        <begin position="134"/>
        <end position="157"/>
    </location>
</feature>
<organism evidence="2 3">
    <name type="scientific">Methanogenium organophilum</name>
    <dbReference type="NCBI Taxonomy" id="2199"/>
    <lineage>
        <taxon>Archaea</taxon>
        <taxon>Methanobacteriati</taxon>
        <taxon>Methanobacteriota</taxon>
        <taxon>Stenosarchaea group</taxon>
        <taxon>Methanomicrobia</taxon>
        <taxon>Methanomicrobiales</taxon>
        <taxon>Methanomicrobiaceae</taxon>
        <taxon>Methanogenium</taxon>
    </lineage>
</organism>
<sequence length="212" mass="24004">MFIGKAVWTYMGVDHPIVQNWTGTWSALTFAAVFGFIAIKLTEKTGFPGIWDEKISNNERFLYPVLLGLGFALVEILVGLAMNLPNIHVAFPLSIPVYLSGGIFLEILYHLIPVVFLIWLVSDILLKGKYQTEVFVVVAILASLWEPVMQITGMYQMGMLPGMGFAAGLFIFIFAGNLIPITLFRKYGFLAPVIWRLTDYSLWHVIWPMIYY</sequence>
<feature type="transmembrane region" description="Helical" evidence="1">
    <location>
        <begin position="163"/>
        <end position="184"/>
    </location>
</feature>
<gene>
    <name evidence="2" type="ORF">OU421_11790</name>
</gene>
<protein>
    <submittedName>
        <fullName evidence="2">Uncharacterized protein</fullName>
    </submittedName>
</protein>
<name>A0A9X9S3W9_METOG</name>
<dbReference type="RefSeq" id="WP_268186300.1">
    <property type="nucleotide sequence ID" value="NZ_CP113361.1"/>
</dbReference>
<evidence type="ECO:0000313" key="2">
    <source>
        <dbReference type="EMBL" id="WAI01086.1"/>
    </source>
</evidence>
<dbReference type="AlphaFoldDB" id="A0A9X9S3W9"/>
<dbReference type="Proteomes" id="UP001163096">
    <property type="component" value="Chromosome"/>
</dbReference>
<dbReference type="EMBL" id="CP113361">
    <property type="protein sequence ID" value="WAI01086.1"/>
    <property type="molecule type" value="Genomic_DNA"/>
</dbReference>
<keyword evidence="1" id="KW-0812">Transmembrane</keyword>
<reference evidence="2" key="1">
    <citation type="submission" date="2022-11" db="EMBL/GenBank/DDBJ databases">
        <title>Complete genome sequence of Methanogenium organophilum DSM 3596.</title>
        <authorList>
            <person name="Chen S.-C."/>
            <person name="Lai S.-J."/>
            <person name="You Y.-T."/>
        </authorList>
    </citation>
    <scope>NUCLEOTIDE SEQUENCE</scope>
    <source>
        <strain evidence="2">DSM 3596</strain>
    </source>
</reference>
<feature type="transmembrane region" description="Helical" evidence="1">
    <location>
        <begin position="61"/>
        <end position="82"/>
    </location>
</feature>